<evidence type="ECO:0000256" key="8">
    <source>
        <dbReference type="RuleBase" id="RU365011"/>
    </source>
</evidence>
<dbReference type="GO" id="GO:0005789">
    <property type="term" value="C:endoplasmic reticulum membrane"/>
    <property type="evidence" value="ECO:0007669"/>
    <property type="project" value="UniProtKB-SubCell"/>
</dbReference>
<evidence type="ECO:0000259" key="9">
    <source>
        <dbReference type="Pfam" id="PF07819"/>
    </source>
</evidence>
<proteinExistence type="inferred from homology"/>
<dbReference type="InterPro" id="IPR029058">
    <property type="entry name" value="AB_hydrolase_fold"/>
</dbReference>
<dbReference type="GO" id="GO:0005739">
    <property type="term" value="C:mitochondrion"/>
    <property type="evidence" value="ECO:0007669"/>
    <property type="project" value="UniProtKB-SubCell"/>
</dbReference>
<evidence type="ECO:0000313" key="11">
    <source>
        <dbReference type="Proteomes" id="UP000250266"/>
    </source>
</evidence>
<keyword evidence="7 8" id="KW-0472">Membrane</keyword>
<comment type="similarity">
    <text evidence="8">Belongs to the GPI inositol-deacylase family.</text>
</comment>
<evidence type="ECO:0000256" key="4">
    <source>
        <dbReference type="ARBA" id="ARBA00015856"/>
    </source>
</evidence>
<dbReference type="InterPro" id="IPR052374">
    <property type="entry name" value="SERAC1"/>
</dbReference>
<dbReference type="AlphaFoldDB" id="A0A8E2J856"/>
<evidence type="ECO:0000313" key="10">
    <source>
        <dbReference type="EMBL" id="OCK72963.1"/>
    </source>
</evidence>
<dbReference type="GO" id="GO:0015031">
    <property type="term" value="P:protein transport"/>
    <property type="evidence" value="ECO:0007669"/>
    <property type="project" value="UniProtKB-KW"/>
</dbReference>
<dbReference type="PANTHER" id="PTHR48182:SF2">
    <property type="entry name" value="PROTEIN SERAC1"/>
    <property type="match status" value="1"/>
</dbReference>
<keyword evidence="6" id="KW-0496">Mitochondrion</keyword>
<gene>
    <name evidence="10" type="ORF">K432DRAFT_365414</name>
</gene>
<dbReference type="OrthoDB" id="427518at2759"/>
<dbReference type="EMBL" id="KV746115">
    <property type="protein sequence ID" value="OCK72963.1"/>
    <property type="molecule type" value="Genomic_DNA"/>
</dbReference>
<dbReference type="Gene3D" id="3.40.50.1820">
    <property type="entry name" value="alpha/beta hydrolase"/>
    <property type="match status" value="1"/>
</dbReference>
<sequence>MWLLPNRYRSSSEILTTSHSDSDAAPLAELTPQLEDGYGIKVLHDPQQPVVDIVFVHGLTGGQVSTWAAEGAAQPWPQSFLAKDIPTARISAFGYDADVVKVFGQAGQNKLRQHASNLVACVADLQFESKSAPPIIFVAHSLGGLVCENMLTIASSGEQHWREVLESTIAIAFLGTPHRGSDSASWAKIAGNLVNVARRTNTSILGVLEPDSEVLENVTNDFHNLRRSREDDGKKKVQITCYGEEKAMEMGGKSVLVVPTQSASLDGCTFVTLSGCDHSSMTKFGTKNSEYGKVRTQIKRWIQAMTPAPGSS</sequence>
<keyword evidence="8" id="KW-0813">Transport</keyword>
<dbReference type="SUPFAM" id="SSF53474">
    <property type="entry name" value="alpha/beta-Hydrolases"/>
    <property type="match status" value="1"/>
</dbReference>
<accession>A0A8E2J856</accession>
<organism evidence="10 11">
    <name type="scientific">Lepidopterella palustris CBS 459.81</name>
    <dbReference type="NCBI Taxonomy" id="1314670"/>
    <lineage>
        <taxon>Eukaryota</taxon>
        <taxon>Fungi</taxon>
        <taxon>Dikarya</taxon>
        <taxon>Ascomycota</taxon>
        <taxon>Pezizomycotina</taxon>
        <taxon>Dothideomycetes</taxon>
        <taxon>Pleosporomycetidae</taxon>
        <taxon>Mytilinidiales</taxon>
        <taxon>Argynnaceae</taxon>
        <taxon>Lepidopterella</taxon>
    </lineage>
</organism>
<keyword evidence="5 8" id="KW-0256">Endoplasmic reticulum</keyword>
<dbReference type="InterPro" id="IPR012908">
    <property type="entry name" value="PGAP1-ab_dom-like"/>
</dbReference>
<comment type="subcellular location">
    <subcellularLocation>
        <location evidence="8">Endoplasmic reticulum membrane</location>
    </subcellularLocation>
    <subcellularLocation>
        <location evidence="3">Membrane</location>
    </subcellularLocation>
    <subcellularLocation>
        <location evidence="2">Mitochondrion</location>
    </subcellularLocation>
</comment>
<dbReference type="PANTHER" id="PTHR48182">
    <property type="entry name" value="PROTEIN SERAC1"/>
    <property type="match status" value="1"/>
</dbReference>
<dbReference type="EC" id="3.1.-.-" evidence="8"/>
<dbReference type="Proteomes" id="UP000250266">
    <property type="component" value="Unassembled WGS sequence"/>
</dbReference>
<reference evidence="10 11" key="1">
    <citation type="journal article" date="2016" name="Nat. Commun.">
        <title>Ectomycorrhizal ecology is imprinted in the genome of the dominant symbiotic fungus Cenococcum geophilum.</title>
        <authorList>
            <consortium name="DOE Joint Genome Institute"/>
            <person name="Peter M."/>
            <person name="Kohler A."/>
            <person name="Ohm R.A."/>
            <person name="Kuo A."/>
            <person name="Krutzmann J."/>
            <person name="Morin E."/>
            <person name="Arend M."/>
            <person name="Barry K.W."/>
            <person name="Binder M."/>
            <person name="Choi C."/>
            <person name="Clum A."/>
            <person name="Copeland A."/>
            <person name="Grisel N."/>
            <person name="Haridas S."/>
            <person name="Kipfer T."/>
            <person name="LaButti K."/>
            <person name="Lindquist E."/>
            <person name="Lipzen A."/>
            <person name="Maire R."/>
            <person name="Meier B."/>
            <person name="Mihaltcheva S."/>
            <person name="Molinier V."/>
            <person name="Murat C."/>
            <person name="Poggeler S."/>
            <person name="Quandt C.A."/>
            <person name="Sperisen C."/>
            <person name="Tritt A."/>
            <person name="Tisserant E."/>
            <person name="Crous P.W."/>
            <person name="Henrissat B."/>
            <person name="Nehls U."/>
            <person name="Egli S."/>
            <person name="Spatafora J.W."/>
            <person name="Grigoriev I.V."/>
            <person name="Martin F.M."/>
        </authorList>
    </citation>
    <scope>NUCLEOTIDE SEQUENCE [LARGE SCALE GENOMIC DNA]</scope>
    <source>
        <strain evidence="10 11">CBS 459.81</strain>
    </source>
</reference>
<name>A0A8E2J856_9PEZI</name>
<comment type="function">
    <text evidence="1 8">Involved in inositol deacylation of GPI-anchored proteins which plays important roles in the quality control and ER-associated degradation of GPI-anchored proteins.</text>
</comment>
<evidence type="ECO:0000256" key="5">
    <source>
        <dbReference type="ARBA" id="ARBA00022824"/>
    </source>
</evidence>
<feature type="domain" description="GPI inositol-deacylase PGAP1-like alpha/beta" evidence="9">
    <location>
        <begin position="53"/>
        <end position="181"/>
    </location>
</feature>
<dbReference type="GO" id="GO:0016788">
    <property type="term" value="F:hydrolase activity, acting on ester bonds"/>
    <property type="evidence" value="ECO:0007669"/>
    <property type="project" value="InterPro"/>
</dbReference>
<keyword evidence="8" id="KW-0653">Protein transport</keyword>
<evidence type="ECO:0000256" key="3">
    <source>
        <dbReference type="ARBA" id="ARBA00004370"/>
    </source>
</evidence>
<protein>
    <recommendedName>
        <fullName evidence="4 8">GPI inositol-deacylase</fullName>
        <ecNumber evidence="8">3.1.-.-</ecNumber>
    </recommendedName>
</protein>
<dbReference type="Pfam" id="PF07819">
    <property type="entry name" value="PGAP1"/>
    <property type="match status" value="1"/>
</dbReference>
<evidence type="ECO:0000256" key="2">
    <source>
        <dbReference type="ARBA" id="ARBA00004173"/>
    </source>
</evidence>
<evidence type="ECO:0000256" key="6">
    <source>
        <dbReference type="ARBA" id="ARBA00023128"/>
    </source>
</evidence>
<evidence type="ECO:0000256" key="1">
    <source>
        <dbReference type="ARBA" id="ARBA00003496"/>
    </source>
</evidence>
<keyword evidence="8" id="KW-0378">Hydrolase</keyword>
<keyword evidence="11" id="KW-1185">Reference proteome</keyword>
<evidence type="ECO:0000256" key="7">
    <source>
        <dbReference type="ARBA" id="ARBA00023136"/>
    </source>
</evidence>